<sequence length="76" mass="8462">MATFSEFIRFRTTGIHAMIFEILRSISCVTRGDRMKLITGNVVLAYATHQHTDGVSICIANGDRTYLIDDVVDLAV</sequence>
<dbReference type="Proteomes" id="UP000186601">
    <property type="component" value="Unassembled WGS sequence"/>
</dbReference>
<organism evidence="1 2">
    <name type="scientific">Hermanssonia centrifuga</name>
    <dbReference type="NCBI Taxonomy" id="98765"/>
    <lineage>
        <taxon>Eukaryota</taxon>
        <taxon>Fungi</taxon>
        <taxon>Dikarya</taxon>
        <taxon>Basidiomycota</taxon>
        <taxon>Agaricomycotina</taxon>
        <taxon>Agaricomycetes</taxon>
        <taxon>Polyporales</taxon>
        <taxon>Meruliaceae</taxon>
        <taxon>Hermanssonia</taxon>
    </lineage>
</organism>
<accession>A0A2R6PVJ9</accession>
<comment type="caution">
    <text evidence="1">The sequence shown here is derived from an EMBL/GenBank/DDBJ whole genome shotgun (WGS) entry which is preliminary data.</text>
</comment>
<gene>
    <name evidence="1" type="ORF">PHLCEN_2v4356</name>
</gene>
<dbReference type="AlphaFoldDB" id="A0A2R6PVJ9"/>
<protein>
    <submittedName>
        <fullName evidence="1">Uncharacterized protein</fullName>
    </submittedName>
</protein>
<evidence type="ECO:0000313" key="2">
    <source>
        <dbReference type="Proteomes" id="UP000186601"/>
    </source>
</evidence>
<reference evidence="1 2" key="1">
    <citation type="submission" date="2018-02" db="EMBL/GenBank/DDBJ databases">
        <title>Genome sequence of the basidiomycete white-rot fungus Phlebia centrifuga.</title>
        <authorList>
            <person name="Granchi Z."/>
            <person name="Peng M."/>
            <person name="de Vries R.P."/>
            <person name="Hilden K."/>
            <person name="Makela M.R."/>
            <person name="Grigoriev I."/>
            <person name="Riley R."/>
        </authorList>
    </citation>
    <scope>NUCLEOTIDE SEQUENCE [LARGE SCALE GENOMIC DNA]</scope>
    <source>
        <strain evidence="1 2">FBCC195</strain>
    </source>
</reference>
<dbReference type="EMBL" id="MLYV02000443">
    <property type="protein sequence ID" value="PSR97185.1"/>
    <property type="molecule type" value="Genomic_DNA"/>
</dbReference>
<evidence type="ECO:0000313" key="1">
    <source>
        <dbReference type="EMBL" id="PSR97185.1"/>
    </source>
</evidence>
<name>A0A2R6PVJ9_9APHY</name>
<keyword evidence="2" id="KW-1185">Reference proteome</keyword>
<proteinExistence type="predicted"/>